<evidence type="ECO:0000313" key="7">
    <source>
        <dbReference type="EMBL" id="GIN96864.1"/>
    </source>
</evidence>
<keyword evidence="3" id="KW-1003">Cell membrane</keyword>
<dbReference type="PANTHER" id="PTHR37316">
    <property type="entry name" value="TEICHOIC ACID GLYCEROL-PHOSPHATE PRIMASE"/>
    <property type="match status" value="1"/>
</dbReference>
<dbReference type="InterPro" id="IPR043148">
    <property type="entry name" value="TagF_C"/>
</dbReference>
<evidence type="ECO:0000256" key="4">
    <source>
        <dbReference type="ARBA" id="ARBA00022679"/>
    </source>
</evidence>
<evidence type="ECO:0000256" key="6">
    <source>
        <dbReference type="ARBA" id="ARBA00023136"/>
    </source>
</evidence>
<dbReference type="PANTHER" id="PTHR37316:SF3">
    <property type="entry name" value="TEICHOIC ACID GLYCEROL-PHOSPHATE TRANSFERASE"/>
    <property type="match status" value="1"/>
</dbReference>
<dbReference type="Gene3D" id="3.40.50.12580">
    <property type="match status" value="1"/>
</dbReference>
<name>A0ABQ4KYY5_SIMTE</name>
<reference evidence="7 8" key="1">
    <citation type="submission" date="2021-03" db="EMBL/GenBank/DDBJ databases">
        <title>Antimicrobial resistance genes in bacteria isolated from Japanese honey, and their potential for conferring macrolide and lincosamide resistance in the American foulbrood pathogen Paenibacillus larvae.</title>
        <authorList>
            <person name="Okamoto M."/>
            <person name="Kumagai M."/>
            <person name="Kanamori H."/>
            <person name="Takamatsu D."/>
        </authorList>
    </citation>
    <scope>NUCLEOTIDE SEQUENCE [LARGE SCALE GENOMIC DNA]</scope>
    <source>
        <strain evidence="7 8">J6TS1</strain>
    </source>
</reference>
<comment type="similarity">
    <text evidence="2">Belongs to the CDP-glycerol glycerophosphotransferase family.</text>
</comment>
<comment type="subcellular location">
    <subcellularLocation>
        <location evidence="1">Cell membrane</location>
        <topology evidence="1">Peripheral membrane protein</topology>
    </subcellularLocation>
</comment>
<sequence>MRNIIKKIVPKNVIDFLGRLKAGNYSYYFWLFPIKKNKIVVCSYYGTGYGDSGKYIVNKLIEEKIDIEIVWLLKKELTDIAQFPNSVKTVKYGSIRALYELATAKLWIDNSRKSFNPPKRNNQFYIQTWHSPLRLKRIERDVEEYLSASYVNMAKSDAKNCDLMIAGCDFSWNIYRNSFWYDGEILKCGTPRCDIFFKDNSKIKEKVYSSFGITPGYKLIIFAPTFRSNSNLDAYQLEFNKILKAAQERFGGDWKLLIRLHPNVSKLSSLIKYDETIINATNYDDMQELLSAADILITDYSSCMFDMAIANKICFVHAGDLDEYLSNERKLYFNFQELPFYFSETNEQLVNNILEFNEDIYNNNLNSFFEKINLYEKGMASQDIVEKIKTFIK</sequence>
<dbReference type="SUPFAM" id="SSF53756">
    <property type="entry name" value="UDP-Glycosyltransferase/glycogen phosphorylase"/>
    <property type="match status" value="1"/>
</dbReference>
<dbReference type="InterPro" id="IPR051612">
    <property type="entry name" value="Teichoic_Acid_Biosynth"/>
</dbReference>
<keyword evidence="5" id="KW-0777">Teichoic acid biosynthesis</keyword>
<keyword evidence="4" id="KW-0808">Transferase</keyword>
<accession>A0ABQ4KYY5</accession>
<dbReference type="Gene3D" id="3.40.50.11820">
    <property type="match status" value="1"/>
</dbReference>
<evidence type="ECO:0000256" key="2">
    <source>
        <dbReference type="ARBA" id="ARBA00010488"/>
    </source>
</evidence>
<keyword evidence="8" id="KW-1185">Reference proteome</keyword>
<organism evidence="7 8">
    <name type="scientific">Siminovitchia terrae</name>
    <name type="common">Bacillus terrae</name>
    <dbReference type="NCBI Taxonomy" id="1914933"/>
    <lineage>
        <taxon>Bacteria</taxon>
        <taxon>Bacillati</taxon>
        <taxon>Bacillota</taxon>
        <taxon>Bacilli</taxon>
        <taxon>Bacillales</taxon>
        <taxon>Bacillaceae</taxon>
        <taxon>Siminovitchia</taxon>
    </lineage>
</organism>
<protein>
    <recommendedName>
        <fullName evidence="9">CDP-glycerol:poly(Glycerophosphate) glycerophosphotransferase</fullName>
    </recommendedName>
</protein>
<gene>
    <name evidence="7" type="ORF">J6TS1_27340</name>
</gene>
<comment type="caution">
    <text evidence="7">The sequence shown here is derived from an EMBL/GenBank/DDBJ whole genome shotgun (WGS) entry which is preliminary data.</text>
</comment>
<dbReference type="Proteomes" id="UP000680670">
    <property type="component" value="Unassembled WGS sequence"/>
</dbReference>
<dbReference type="InterPro" id="IPR043149">
    <property type="entry name" value="TagF_N"/>
</dbReference>
<evidence type="ECO:0000256" key="3">
    <source>
        <dbReference type="ARBA" id="ARBA00022475"/>
    </source>
</evidence>
<keyword evidence="6" id="KW-0472">Membrane</keyword>
<evidence type="ECO:0000313" key="8">
    <source>
        <dbReference type="Proteomes" id="UP000680670"/>
    </source>
</evidence>
<evidence type="ECO:0000256" key="1">
    <source>
        <dbReference type="ARBA" id="ARBA00004202"/>
    </source>
</evidence>
<evidence type="ECO:0008006" key="9">
    <source>
        <dbReference type="Google" id="ProtNLM"/>
    </source>
</evidence>
<dbReference type="RefSeq" id="WP_213020656.1">
    <property type="nucleotide sequence ID" value="NZ_BORJ01000006.1"/>
</dbReference>
<dbReference type="InterPro" id="IPR007554">
    <property type="entry name" value="Glycerophosphate_synth"/>
</dbReference>
<dbReference type="Pfam" id="PF04464">
    <property type="entry name" value="Glyphos_transf"/>
    <property type="match status" value="1"/>
</dbReference>
<dbReference type="EMBL" id="BORJ01000006">
    <property type="protein sequence ID" value="GIN96864.1"/>
    <property type="molecule type" value="Genomic_DNA"/>
</dbReference>
<proteinExistence type="inferred from homology"/>
<evidence type="ECO:0000256" key="5">
    <source>
        <dbReference type="ARBA" id="ARBA00022944"/>
    </source>
</evidence>